<evidence type="ECO:0000313" key="2">
    <source>
        <dbReference type="EMBL" id="MBB3208056.1"/>
    </source>
</evidence>
<dbReference type="AlphaFoldDB" id="A0A7W5H7K4"/>
<name>A0A7W5H7K4_9BACT</name>
<organism evidence="2 3">
    <name type="scientific">Aporhodopirellula rubra</name>
    <dbReference type="NCBI Taxonomy" id="980271"/>
    <lineage>
        <taxon>Bacteria</taxon>
        <taxon>Pseudomonadati</taxon>
        <taxon>Planctomycetota</taxon>
        <taxon>Planctomycetia</taxon>
        <taxon>Pirellulales</taxon>
        <taxon>Pirellulaceae</taxon>
        <taxon>Aporhodopirellula</taxon>
    </lineage>
</organism>
<evidence type="ECO:0000313" key="3">
    <source>
        <dbReference type="Proteomes" id="UP000536179"/>
    </source>
</evidence>
<feature type="region of interest" description="Disordered" evidence="1">
    <location>
        <begin position="57"/>
        <end position="93"/>
    </location>
</feature>
<protein>
    <submittedName>
        <fullName evidence="2">Uncharacterized protein</fullName>
    </submittedName>
</protein>
<feature type="compositionally biased region" description="Basic and acidic residues" evidence="1">
    <location>
        <begin position="78"/>
        <end position="93"/>
    </location>
</feature>
<reference evidence="2 3" key="1">
    <citation type="submission" date="2020-08" db="EMBL/GenBank/DDBJ databases">
        <title>Genomic Encyclopedia of Type Strains, Phase III (KMG-III): the genomes of soil and plant-associated and newly described type strains.</title>
        <authorList>
            <person name="Whitman W."/>
        </authorList>
    </citation>
    <scope>NUCLEOTIDE SEQUENCE [LARGE SCALE GENOMIC DNA]</scope>
    <source>
        <strain evidence="2 3">CECT 8075</strain>
    </source>
</reference>
<dbReference type="EMBL" id="JACHXU010000013">
    <property type="protein sequence ID" value="MBB3208056.1"/>
    <property type="molecule type" value="Genomic_DNA"/>
</dbReference>
<proteinExistence type="predicted"/>
<evidence type="ECO:0000256" key="1">
    <source>
        <dbReference type="SAM" id="MobiDB-lite"/>
    </source>
</evidence>
<gene>
    <name evidence="2" type="ORF">FHS27_003883</name>
</gene>
<comment type="caution">
    <text evidence="2">The sequence shown here is derived from an EMBL/GenBank/DDBJ whole genome shotgun (WGS) entry which is preliminary data.</text>
</comment>
<dbReference type="Proteomes" id="UP000536179">
    <property type="component" value="Unassembled WGS sequence"/>
</dbReference>
<accession>A0A7W5H7K4</accession>
<sequence length="93" mass="10073">MKMITKRTTPSPNIAGVRGTNRMISTVRQIANGTQAGRSFHASNVYAASQPAIIHGNTLGNASSERATTEPMASVRKIRSDEDARLPETDEEF</sequence>
<keyword evidence="3" id="KW-1185">Reference proteome</keyword>
<dbReference type="RefSeq" id="WP_184306295.1">
    <property type="nucleotide sequence ID" value="NZ_JACHXU010000013.1"/>
</dbReference>